<evidence type="ECO:0000313" key="1">
    <source>
        <dbReference type="EMBL" id="EYB66427.1"/>
    </source>
</evidence>
<keyword evidence="2" id="KW-1185">Reference proteome</keyword>
<dbReference type="EMBL" id="JHAC01000093">
    <property type="protein sequence ID" value="EYB66427.1"/>
    <property type="molecule type" value="Genomic_DNA"/>
</dbReference>
<dbReference type="Proteomes" id="UP000020492">
    <property type="component" value="Unassembled WGS sequence"/>
</dbReference>
<dbReference type="OrthoDB" id="9832894at2"/>
<sequence length="243" mass="27886">MPASPDLPDPTPQLAALQTQLRRYAVWRAEGSERPAPGEWQFERFLAVIEDEHLLMRYARQVQEIEQAYRDAKLLLAPERRMPALFNEVWDHCAMHVNQAWESHRVREFKFPLEGSATADEWPAIQAKRTSEYAQVIRQLQDLGLKVVEVRGVQLAPGGPISPTLYLEARRSHRFTVRRSTGSAYRLHATTTEGELRKNVRVGVVVIRGLLHRVHEHHPPRKVRKDKLPPGVPLGKFEVVVPE</sequence>
<gene>
    <name evidence="1" type="ORF">DEIPH_ctg139orf0158</name>
</gene>
<dbReference type="PATRIC" id="fig|1476583.3.peg.3669"/>
<name>A0A016QKL4_9DEIO</name>
<organism evidence="1 2">
    <name type="scientific">Deinococcus phoenicis</name>
    <dbReference type="NCBI Taxonomy" id="1476583"/>
    <lineage>
        <taxon>Bacteria</taxon>
        <taxon>Thermotogati</taxon>
        <taxon>Deinococcota</taxon>
        <taxon>Deinococci</taxon>
        <taxon>Deinococcales</taxon>
        <taxon>Deinococcaceae</taxon>
        <taxon>Deinococcus</taxon>
    </lineage>
</organism>
<evidence type="ECO:0000313" key="2">
    <source>
        <dbReference type="Proteomes" id="UP000020492"/>
    </source>
</evidence>
<reference evidence="1 2" key="1">
    <citation type="submission" date="2014-03" db="EMBL/GenBank/DDBJ databases">
        <title>Draft genome sequence of Deinococcus phoenicis 1P10ME.</title>
        <authorList>
            <person name="Stepanov V.G."/>
            <person name="Vaishampayan P."/>
            <person name="Venkateswaran K."/>
            <person name="Fox G.E."/>
        </authorList>
    </citation>
    <scope>NUCLEOTIDE SEQUENCE [LARGE SCALE GENOMIC DNA]</scope>
    <source>
        <strain evidence="1 2">1P10ME</strain>
    </source>
</reference>
<dbReference type="AlphaFoldDB" id="A0A016QKL4"/>
<comment type="caution">
    <text evidence="1">The sequence shown here is derived from an EMBL/GenBank/DDBJ whole genome shotgun (WGS) entry which is preliminary data.</text>
</comment>
<protein>
    <submittedName>
        <fullName evidence="1">Uncharacterized protein</fullName>
    </submittedName>
</protein>
<accession>A0A016QKL4</accession>
<dbReference type="RefSeq" id="WP_034361012.1">
    <property type="nucleotide sequence ID" value="NZ_JHAC01000093.1"/>
</dbReference>
<proteinExistence type="predicted"/>